<evidence type="ECO:0000313" key="1">
    <source>
        <dbReference type="EMBL" id="OYD15752.1"/>
    </source>
</evidence>
<name>A0A235BU69_UNCW3</name>
<gene>
    <name evidence="1" type="ORF">CH333_04940</name>
</gene>
<comment type="caution">
    <text evidence="1">The sequence shown here is derived from an EMBL/GenBank/DDBJ whole genome shotgun (WGS) entry which is preliminary data.</text>
</comment>
<reference evidence="1 2" key="1">
    <citation type="submission" date="2017-07" db="EMBL/GenBank/DDBJ databases">
        <title>Recovery of genomes from metagenomes via a dereplication, aggregation, and scoring strategy.</title>
        <authorList>
            <person name="Sieber C.M."/>
            <person name="Probst A.J."/>
            <person name="Sharrar A."/>
            <person name="Thomas B.C."/>
            <person name="Hess M."/>
            <person name="Tringe S.G."/>
            <person name="Banfield J.F."/>
        </authorList>
    </citation>
    <scope>NUCLEOTIDE SEQUENCE [LARGE SCALE GENOMIC DNA]</scope>
    <source>
        <strain evidence="1">JGI_Cruoil_03_44_89</strain>
    </source>
</reference>
<dbReference type="Proteomes" id="UP000215215">
    <property type="component" value="Unassembled WGS sequence"/>
</dbReference>
<organism evidence="1 2">
    <name type="scientific">candidate division WOR-3 bacterium JGI_Cruoil_03_44_89</name>
    <dbReference type="NCBI Taxonomy" id="1973748"/>
    <lineage>
        <taxon>Bacteria</taxon>
        <taxon>Bacteria division WOR-3</taxon>
    </lineage>
</organism>
<proteinExistence type="predicted"/>
<protein>
    <submittedName>
        <fullName evidence="1">Uncharacterized protein</fullName>
    </submittedName>
</protein>
<dbReference type="AlphaFoldDB" id="A0A235BU69"/>
<dbReference type="EMBL" id="NOZQ01000103">
    <property type="protein sequence ID" value="OYD15752.1"/>
    <property type="molecule type" value="Genomic_DNA"/>
</dbReference>
<sequence>MVIFLIISVAPVFSELPFGMEELMMTSPSNTIIYNNMDNNYVEDVILRIPGLSLKEGRVYFYGRAVWVTKDGMPVEIGDIASQSIERVEFLGEPSITSHGCPRLNLVTQRFRGGVPHSMVQVRTGDTIGFELERAVFGDGGIYISGQIAESSIYEGNIEYALGKWKARGHLSKNPSVELVSDVFELGLSRDYQEAKTHFKLGDIGIGFGANLDSSLSTYISSKLEPLPLFYIIPQVEYHGDSITPKLSAGFIPYYEAMVFGWSTPSDYGGGVRFRGSSITFSSPDRFGLLVQSEPGDGVSIAVRYDNDGFRLFLGVSHPFDAGKINPHLFITNELLESGVKIIDVDISVRMKRYSPPVFNLSWEFWD</sequence>
<accession>A0A235BU69</accession>
<evidence type="ECO:0000313" key="2">
    <source>
        <dbReference type="Proteomes" id="UP000215215"/>
    </source>
</evidence>